<dbReference type="Proteomes" id="UP000596827">
    <property type="component" value="Unassembled WGS sequence"/>
</dbReference>
<evidence type="ECO:0000256" key="4">
    <source>
        <dbReference type="HAMAP-Rule" id="MF_00214"/>
    </source>
</evidence>
<dbReference type="PANTHER" id="PTHR43699">
    <property type="entry name" value="3-DEHYDROQUINATE DEHYDRATASE"/>
    <property type="match status" value="1"/>
</dbReference>
<evidence type="ECO:0000313" key="6">
    <source>
        <dbReference type="Proteomes" id="UP000596827"/>
    </source>
</evidence>
<feature type="binding site" evidence="4">
    <location>
        <position position="86"/>
    </location>
    <ligand>
        <name>3-dehydroquinate</name>
        <dbReference type="ChEBI" id="CHEBI:32364"/>
    </ligand>
</feature>
<comment type="catalytic activity">
    <reaction evidence="1 4">
        <text>3-dehydroquinate = 3-dehydroshikimate + H2O</text>
        <dbReference type="Rhea" id="RHEA:21096"/>
        <dbReference type="ChEBI" id="CHEBI:15377"/>
        <dbReference type="ChEBI" id="CHEBI:16630"/>
        <dbReference type="ChEBI" id="CHEBI:32364"/>
        <dbReference type="EC" id="4.2.1.10"/>
    </reaction>
</comment>
<dbReference type="NCBIfam" id="TIGR01093">
    <property type="entry name" value="aroD"/>
    <property type="match status" value="1"/>
</dbReference>
<reference evidence="5" key="1">
    <citation type="submission" date="2020-08" db="EMBL/GenBank/DDBJ databases">
        <title>Ramlibacter sp. GTP1 16S ribosomal RNA gene genome sequencing and assembly.</title>
        <authorList>
            <person name="Kang M."/>
        </authorList>
    </citation>
    <scope>NUCLEOTIDE SEQUENCE</scope>
    <source>
        <strain evidence="5">GTP1</strain>
    </source>
</reference>
<evidence type="ECO:0000256" key="2">
    <source>
        <dbReference type="ARBA" id="ARBA00023239"/>
    </source>
</evidence>
<evidence type="ECO:0000313" key="5">
    <source>
        <dbReference type="EMBL" id="MBC5765680.1"/>
    </source>
</evidence>
<keyword evidence="3 4" id="KW-0704">Schiff base</keyword>
<dbReference type="GO" id="GO:0008652">
    <property type="term" value="P:amino acid biosynthetic process"/>
    <property type="evidence" value="ECO:0007669"/>
    <property type="project" value="UniProtKB-KW"/>
</dbReference>
<keyword evidence="4" id="KW-0028">Amino-acid biosynthesis</keyword>
<feature type="active site" description="Schiff-base intermediate with substrate" evidence="4">
    <location>
        <position position="175"/>
    </location>
</feature>
<dbReference type="EMBL" id="JACORU010000005">
    <property type="protein sequence ID" value="MBC5765680.1"/>
    <property type="molecule type" value="Genomic_DNA"/>
</dbReference>
<dbReference type="AlphaFoldDB" id="A0A923S2R8"/>
<feature type="binding site" evidence="4">
    <location>
        <position position="240"/>
    </location>
    <ligand>
        <name>3-dehydroquinate</name>
        <dbReference type="ChEBI" id="CHEBI:32364"/>
    </ligand>
</feature>
<dbReference type="EC" id="4.2.1.10" evidence="4"/>
<feature type="binding site" evidence="4">
    <location>
        <position position="236"/>
    </location>
    <ligand>
        <name>3-dehydroquinate</name>
        <dbReference type="ChEBI" id="CHEBI:32364"/>
    </ligand>
</feature>
<comment type="similarity">
    <text evidence="4">Belongs to the type-I 3-dehydroquinase family.</text>
</comment>
<sequence>MKPPLAIELAGGPLAKGRLPAICAPLVGGTADALVEETAAVAEKEPDLLEWRVDFFEAIADTDQVLETAWRIRQAAPGIPLLFTRRSRREGGQPIDLAEDAVLELYHAVCKSGLVALVDYEMSNEPDHVSRVRNLTRRCGVKLVLSYHNFQETPPEAQLLARLRQAAQLDADVGKVAVMPRSLEDVLTVMHATLKASREVGIPVITMAMGGWGALTRLCGGVFGSALTFAVGASSSAPGQVPIEDVRAALALIRKAMGES</sequence>
<dbReference type="PANTHER" id="PTHR43699:SF1">
    <property type="entry name" value="3-DEHYDROQUINATE DEHYDRATASE"/>
    <property type="match status" value="1"/>
</dbReference>
<accession>A0A923S2R8</accession>
<dbReference type="CDD" id="cd00502">
    <property type="entry name" value="DHQase_I"/>
    <property type="match status" value="1"/>
</dbReference>
<comment type="caution">
    <text evidence="4">Lacks conserved residue(s) required for the propagation of feature annotation.</text>
</comment>
<protein>
    <recommendedName>
        <fullName evidence="4">3-dehydroquinate dehydratase</fullName>
        <shortName evidence="4">3-dehydroquinase</shortName>
        <ecNumber evidence="4">4.2.1.10</ecNumber>
    </recommendedName>
    <alternativeName>
        <fullName evidence="4">Type I DHQase</fullName>
    </alternativeName>
    <alternativeName>
        <fullName evidence="4">Type I dehydroquinase</fullName>
        <shortName evidence="4">DHQ1</shortName>
    </alternativeName>
</protein>
<dbReference type="FunFam" id="3.20.20.70:FF:000047">
    <property type="entry name" value="3-dehydroquinate dehydratase"/>
    <property type="match status" value="1"/>
</dbReference>
<evidence type="ECO:0000256" key="3">
    <source>
        <dbReference type="ARBA" id="ARBA00023270"/>
    </source>
</evidence>
<comment type="function">
    <text evidence="4">Involved in the third step of the chorismate pathway, which leads to the biosynthesis of aromatic amino acids. Catalyzes the cis-dehydration of 3-dehydroquinate (DHQ) and introduces the first double bond of the aromatic ring to yield 3-dehydroshikimate.</text>
</comment>
<dbReference type="RefSeq" id="WP_187082159.1">
    <property type="nucleotide sequence ID" value="NZ_JACORU010000005.1"/>
</dbReference>
<dbReference type="InterPro" id="IPR013785">
    <property type="entry name" value="Aldolase_TIM"/>
</dbReference>
<keyword evidence="4" id="KW-0057">Aromatic amino acid biosynthesis</keyword>
<dbReference type="GO" id="GO:0009423">
    <property type="term" value="P:chorismate biosynthetic process"/>
    <property type="evidence" value="ECO:0007669"/>
    <property type="project" value="UniProtKB-UniRule"/>
</dbReference>
<dbReference type="InterPro" id="IPR050146">
    <property type="entry name" value="Type-I_3-dehydroquinase"/>
</dbReference>
<dbReference type="GO" id="GO:0046279">
    <property type="term" value="P:3,4-dihydroxybenzoate biosynthetic process"/>
    <property type="evidence" value="ECO:0007669"/>
    <property type="project" value="TreeGrafter"/>
</dbReference>
<dbReference type="InterPro" id="IPR001381">
    <property type="entry name" value="DHquinase_I"/>
</dbReference>
<organism evidence="5 6">
    <name type="scientific">Ramlibacter albus</name>
    <dbReference type="NCBI Taxonomy" id="2079448"/>
    <lineage>
        <taxon>Bacteria</taxon>
        <taxon>Pseudomonadati</taxon>
        <taxon>Pseudomonadota</taxon>
        <taxon>Betaproteobacteria</taxon>
        <taxon>Burkholderiales</taxon>
        <taxon>Comamonadaceae</taxon>
        <taxon>Ramlibacter</taxon>
    </lineage>
</organism>
<keyword evidence="6" id="KW-1185">Reference proteome</keyword>
<proteinExistence type="inferred from homology"/>
<dbReference type="Gene3D" id="3.20.20.70">
    <property type="entry name" value="Aldolase class I"/>
    <property type="match status" value="1"/>
</dbReference>
<evidence type="ECO:0000256" key="1">
    <source>
        <dbReference type="ARBA" id="ARBA00001864"/>
    </source>
</evidence>
<feature type="active site" description="Proton donor/acceptor" evidence="4">
    <location>
        <position position="148"/>
    </location>
</feature>
<comment type="pathway">
    <text evidence="4">Metabolic intermediate biosynthesis; chorismate biosynthesis; chorismate from D-erythrose 4-phosphate and phosphoenolpyruvate: step 3/7.</text>
</comment>
<comment type="subunit">
    <text evidence="4">Homodimer.</text>
</comment>
<dbReference type="GO" id="GO:0009073">
    <property type="term" value="P:aromatic amino acid family biosynthetic process"/>
    <property type="evidence" value="ECO:0007669"/>
    <property type="project" value="UniProtKB-KW"/>
</dbReference>
<comment type="caution">
    <text evidence="5">The sequence shown here is derived from an EMBL/GenBank/DDBJ whole genome shotgun (WGS) entry which is preliminary data.</text>
</comment>
<dbReference type="GO" id="GO:0003855">
    <property type="term" value="F:3-dehydroquinate dehydratase activity"/>
    <property type="evidence" value="ECO:0007669"/>
    <property type="project" value="UniProtKB-UniRule"/>
</dbReference>
<dbReference type="Pfam" id="PF01487">
    <property type="entry name" value="DHquinase_I"/>
    <property type="match status" value="1"/>
</dbReference>
<feature type="binding site" evidence="4">
    <location>
        <begin position="50"/>
        <end position="52"/>
    </location>
    <ligand>
        <name>3-dehydroquinate</name>
        <dbReference type="ChEBI" id="CHEBI:32364"/>
    </ligand>
</feature>
<feature type="binding site" evidence="4">
    <location>
        <position position="217"/>
    </location>
    <ligand>
        <name>3-dehydroquinate</name>
        <dbReference type="ChEBI" id="CHEBI:32364"/>
    </ligand>
</feature>
<dbReference type="SUPFAM" id="SSF51569">
    <property type="entry name" value="Aldolase"/>
    <property type="match status" value="1"/>
</dbReference>
<keyword evidence="2 4" id="KW-0456">Lyase</keyword>
<name>A0A923S2R8_9BURK</name>
<gene>
    <name evidence="4" type="primary">aroD</name>
    <name evidence="5" type="ORF">H8R02_14525</name>
</gene>
<dbReference type="HAMAP" id="MF_00214">
    <property type="entry name" value="AroD"/>
    <property type="match status" value="1"/>
</dbReference>